<evidence type="ECO:0008006" key="3">
    <source>
        <dbReference type="Google" id="ProtNLM"/>
    </source>
</evidence>
<evidence type="ECO:0000313" key="2">
    <source>
        <dbReference type="Proteomes" id="UP000095247"/>
    </source>
</evidence>
<evidence type="ECO:0000313" key="1">
    <source>
        <dbReference type="EMBL" id="OEJ15016.1"/>
    </source>
</evidence>
<dbReference type="Proteomes" id="UP000095247">
    <property type="component" value="Unassembled WGS sequence"/>
</dbReference>
<dbReference type="InterPro" id="IPR036063">
    <property type="entry name" value="Smr_dom_sf"/>
</dbReference>
<comment type="caution">
    <text evidence="1">The sequence shown here is derived from an EMBL/GenBank/DDBJ whole genome shotgun (WGS) entry which is preliminary data.</text>
</comment>
<sequence>MYLFIDLHGKRAKEVRSCFINLLKILYILKIVFGDSLSIDMEVVFGRGLHSENNKPILKYVVLRQAQKYKYLGYQYKLNKKTANGSMIITF</sequence>
<protein>
    <recommendedName>
        <fullName evidence="3">Smr domain-containing protein</fullName>
    </recommendedName>
</protein>
<organism evidence="1 2">
    <name type="scientific">Brachyspira hampsonii</name>
    <dbReference type="NCBI Taxonomy" id="1287055"/>
    <lineage>
        <taxon>Bacteria</taxon>
        <taxon>Pseudomonadati</taxon>
        <taxon>Spirochaetota</taxon>
        <taxon>Spirochaetia</taxon>
        <taxon>Brachyspirales</taxon>
        <taxon>Brachyspiraceae</taxon>
        <taxon>Brachyspira</taxon>
    </lineage>
</organism>
<dbReference type="EMBL" id="MDCO01000009">
    <property type="protein sequence ID" value="OEJ15016.1"/>
    <property type="molecule type" value="Genomic_DNA"/>
</dbReference>
<accession>A0A1E5NFV0</accession>
<dbReference type="SUPFAM" id="SSF160443">
    <property type="entry name" value="SMR domain-like"/>
    <property type="match status" value="1"/>
</dbReference>
<gene>
    <name evidence="1" type="ORF">BFL38_08490</name>
</gene>
<dbReference type="Gene3D" id="3.30.1370.110">
    <property type="match status" value="1"/>
</dbReference>
<name>A0A1E5NFV0_9SPIR</name>
<proteinExistence type="predicted"/>
<dbReference type="AlphaFoldDB" id="A0A1E5NFV0"/>
<reference evidence="1 2" key="1">
    <citation type="submission" date="2016-08" db="EMBL/GenBank/DDBJ databases">
        <title>Characterization and recognition of Brachyspira hampsonii sp. nov., a novel intestinal spirochete that is pathogenic to pigs.</title>
        <authorList>
            <person name="Mirajkar N."/>
            <person name="La T."/>
            <person name="Phillips N."/>
            <person name="Hampson D."/>
            <person name="Gebhart C."/>
        </authorList>
    </citation>
    <scope>NUCLEOTIDE SEQUENCE [LARGE SCALE GENOMIC DNA]</scope>
    <source>
        <strain evidence="1 2">P280/1</strain>
    </source>
</reference>